<evidence type="ECO:0000313" key="5">
    <source>
        <dbReference type="Proteomes" id="UP000460298"/>
    </source>
</evidence>
<dbReference type="Pfam" id="PF04014">
    <property type="entry name" value="MazE_antitoxin"/>
    <property type="match status" value="1"/>
</dbReference>
<dbReference type="InterPro" id="IPR047976">
    <property type="entry name" value="Anti_VapB2-like"/>
</dbReference>
<dbReference type="PANTHER" id="PTHR37550">
    <property type="entry name" value="ANTITOXIN VAPB1"/>
    <property type="match status" value="1"/>
</dbReference>
<gene>
    <name evidence="4" type="ORF">F9K24_15915</name>
</gene>
<dbReference type="EMBL" id="WBUI01000018">
    <property type="protein sequence ID" value="KAB2930721.1"/>
    <property type="molecule type" value="Genomic_DNA"/>
</dbReference>
<accession>A0A833GZE5</accession>
<comment type="caution">
    <text evidence="4">The sequence shown here is derived from an EMBL/GenBank/DDBJ whole genome shotgun (WGS) entry which is preliminary data.</text>
</comment>
<dbReference type="InterPro" id="IPR051734">
    <property type="entry name" value="VapB_TA_antitoxins"/>
</dbReference>
<feature type="domain" description="SpoVT-AbrB" evidence="3">
    <location>
        <begin position="4"/>
        <end position="44"/>
    </location>
</feature>
<dbReference type="PANTHER" id="PTHR37550:SF3">
    <property type="entry name" value="ANTITOXIN VAPB1"/>
    <property type="match status" value="1"/>
</dbReference>
<dbReference type="NCBIfam" id="NF040493">
    <property type="entry name" value="TA_anti_VapB"/>
    <property type="match status" value="1"/>
</dbReference>
<comment type="similarity">
    <text evidence="1">Belongs to the VapB family.</text>
</comment>
<evidence type="ECO:0000313" key="4">
    <source>
        <dbReference type="EMBL" id="KAB2930721.1"/>
    </source>
</evidence>
<name>A0A833GZE5_9LEPT</name>
<sequence length="75" mass="8709">MEKAKLFKNGSSQAVRLPKEFRFTGSEVYIRKIGDMVVLIPRKSAWADWLSNLSDFSDDFMIERNQPEAQERDAL</sequence>
<dbReference type="InterPro" id="IPR037914">
    <property type="entry name" value="SpoVT-AbrB_sf"/>
</dbReference>
<dbReference type="InterPro" id="IPR007159">
    <property type="entry name" value="SpoVT-AbrB_dom"/>
</dbReference>
<dbReference type="Proteomes" id="UP000460298">
    <property type="component" value="Unassembled WGS sequence"/>
</dbReference>
<protein>
    <submittedName>
        <fullName evidence="4">Antitoxin</fullName>
    </submittedName>
</protein>
<dbReference type="SMART" id="SM00966">
    <property type="entry name" value="SpoVT_AbrB"/>
    <property type="match status" value="1"/>
</dbReference>
<evidence type="ECO:0000256" key="2">
    <source>
        <dbReference type="PROSITE-ProRule" id="PRU01076"/>
    </source>
</evidence>
<dbReference type="Gene3D" id="2.10.260.10">
    <property type="match status" value="1"/>
</dbReference>
<dbReference type="SUPFAM" id="SSF89447">
    <property type="entry name" value="AbrB/MazE/MraZ-like"/>
    <property type="match status" value="1"/>
</dbReference>
<reference evidence="4 5" key="1">
    <citation type="submission" date="2019-10" db="EMBL/GenBank/DDBJ databases">
        <title>Extracellular Electron Transfer in a Candidatus Methanoperedens spp. Enrichment Culture.</title>
        <authorList>
            <person name="Berger S."/>
            <person name="Rangel Shaw D."/>
            <person name="Berben T."/>
            <person name="In 'T Zandt M."/>
            <person name="Frank J."/>
            <person name="Reimann J."/>
            <person name="Jetten M.S.M."/>
            <person name="Welte C.U."/>
        </authorList>
    </citation>
    <scope>NUCLEOTIDE SEQUENCE [LARGE SCALE GENOMIC DNA]</scope>
    <source>
        <strain evidence="4">SB12</strain>
    </source>
</reference>
<dbReference type="AlphaFoldDB" id="A0A833GZE5"/>
<dbReference type="PROSITE" id="PS51740">
    <property type="entry name" value="SPOVT_ABRB"/>
    <property type="match status" value="1"/>
</dbReference>
<dbReference type="GO" id="GO:0003677">
    <property type="term" value="F:DNA binding"/>
    <property type="evidence" value="ECO:0007669"/>
    <property type="project" value="UniProtKB-UniRule"/>
</dbReference>
<keyword evidence="2" id="KW-0238">DNA-binding</keyword>
<organism evidence="4 5">
    <name type="scientific">Leptonema illini</name>
    <dbReference type="NCBI Taxonomy" id="183"/>
    <lineage>
        <taxon>Bacteria</taxon>
        <taxon>Pseudomonadati</taxon>
        <taxon>Spirochaetota</taxon>
        <taxon>Spirochaetia</taxon>
        <taxon>Leptospirales</taxon>
        <taxon>Leptospiraceae</taxon>
        <taxon>Leptonema</taxon>
    </lineage>
</organism>
<evidence type="ECO:0000259" key="3">
    <source>
        <dbReference type="PROSITE" id="PS51740"/>
    </source>
</evidence>
<evidence type="ECO:0000256" key="1">
    <source>
        <dbReference type="ARBA" id="ARBA00007924"/>
    </source>
</evidence>
<proteinExistence type="inferred from homology"/>